<dbReference type="KEGG" id="ptm:GSPATT00031269001"/>
<dbReference type="EMBL" id="CT868011">
    <property type="protein sequence ID" value="CAK61039.1"/>
    <property type="molecule type" value="Genomic_DNA"/>
</dbReference>
<reference evidence="1 2" key="1">
    <citation type="journal article" date="2006" name="Nature">
        <title>Global trends of whole-genome duplications revealed by the ciliate Paramecium tetraurelia.</title>
        <authorList>
            <consortium name="Genoscope"/>
            <person name="Aury J.-M."/>
            <person name="Jaillon O."/>
            <person name="Duret L."/>
            <person name="Noel B."/>
            <person name="Jubin C."/>
            <person name="Porcel B.M."/>
            <person name="Segurens B."/>
            <person name="Daubin V."/>
            <person name="Anthouard V."/>
            <person name="Aiach N."/>
            <person name="Arnaiz O."/>
            <person name="Billaut A."/>
            <person name="Beisson J."/>
            <person name="Blanc I."/>
            <person name="Bouhouche K."/>
            <person name="Camara F."/>
            <person name="Duharcourt S."/>
            <person name="Guigo R."/>
            <person name="Gogendeau D."/>
            <person name="Katinka M."/>
            <person name="Keller A.-M."/>
            <person name="Kissmehl R."/>
            <person name="Klotz C."/>
            <person name="Koll F."/>
            <person name="Le Moue A."/>
            <person name="Lepere C."/>
            <person name="Malinsky S."/>
            <person name="Nowacki M."/>
            <person name="Nowak J.K."/>
            <person name="Plattner H."/>
            <person name="Poulain J."/>
            <person name="Ruiz F."/>
            <person name="Serrano V."/>
            <person name="Zagulski M."/>
            <person name="Dessen P."/>
            <person name="Betermier M."/>
            <person name="Weissenbach J."/>
            <person name="Scarpelli C."/>
            <person name="Schachter V."/>
            <person name="Sperling L."/>
            <person name="Meyer E."/>
            <person name="Cohen J."/>
            <person name="Wincker P."/>
        </authorList>
    </citation>
    <scope>NUCLEOTIDE SEQUENCE [LARGE SCALE GENOMIC DNA]</scope>
    <source>
        <strain evidence="1 2">Stock d4-2</strain>
    </source>
</reference>
<name>A0BR72_PARTE</name>
<accession>A0BR72</accession>
<dbReference type="GeneID" id="5014221"/>
<gene>
    <name evidence="1" type="ORF">GSPATT00031269001</name>
</gene>
<dbReference type="InParanoid" id="A0BR72"/>
<dbReference type="OMA" id="CLYMESM"/>
<dbReference type="AlphaFoldDB" id="A0BR72"/>
<protein>
    <submittedName>
        <fullName evidence="1">Uncharacterized protein</fullName>
    </submittedName>
</protein>
<dbReference type="Proteomes" id="UP000000600">
    <property type="component" value="Unassembled WGS sequence"/>
</dbReference>
<dbReference type="RefSeq" id="XP_001428437.1">
    <property type="nucleotide sequence ID" value="XM_001428400.1"/>
</dbReference>
<dbReference type="OrthoDB" id="294427at2759"/>
<evidence type="ECO:0000313" key="1">
    <source>
        <dbReference type="EMBL" id="CAK61039.1"/>
    </source>
</evidence>
<organism evidence="1 2">
    <name type="scientific">Paramecium tetraurelia</name>
    <dbReference type="NCBI Taxonomy" id="5888"/>
    <lineage>
        <taxon>Eukaryota</taxon>
        <taxon>Sar</taxon>
        <taxon>Alveolata</taxon>
        <taxon>Ciliophora</taxon>
        <taxon>Intramacronucleata</taxon>
        <taxon>Oligohymenophorea</taxon>
        <taxon>Peniculida</taxon>
        <taxon>Parameciidae</taxon>
        <taxon>Paramecium</taxon>
    </lineage>
</organism>
<evidence type="ECO:0000313" key="2">
    <source>
        <dbReference type="Proteomes" id="UP000000600"/>
    </source>
</evidence>
<sequence>MKKSKGNTSVDCLYMESMLNKQIRSNIRMIQNKILSPMLLTPKPQSQNQQRKIAKDLKDEQQMIIQFQDNKILMSQLYQPVVIHSHRVLQSNKNCTLESPKFKRNCIHLDSGQLALKHSHYLKRGGQTAQTIQQQQETKPWHPFIRMRRKNLIQNILESKFTQESQPILGSTCFQPIADLSGWQTQEDPQIEIQ</sequence>
<keyword evidence="2" id="KW-1185">Reference proteome</keyword>
<dbReference type="HOGENOM" id="CLU_1430575_0_0_1"/>
<proteinExistence type="predicted"/>